<evidence type="ECO:0000256" key="1">
    <source>
        <dbReference type="SAM" id="MobiDB-lite"/>
    </source>
</evidence>
<organism evidence="2 3">
    <name type="scientific">Nostocoides vanveenii</name>
    <dbReference type="NCBI Taxonomy" id="330835"/>
    <lineage>
        <taxon>Bacteria</taxon>
        <taxon>Bacillati</taxon>
        <taxon>Actinomycetota</taxon>
        <taxon>Actinomycetes</taxon>
        <taxon>Micrococcales</taxon>
        <taxon>Intrasporangiaceae</taxon>
        <taxon>Nostocoides</taxon>
    </lineage>
</organism>
<proteinExistence type="predicted"/>
<comment type="caution">
    <text evidence="2">The sequence shown here is derived from an EMBL/GenBank/DDBJ whole genome shotgun (WGS) entry which is preliminary data.</text>
</comment>
<feature type="region of interest" description="Disordered" evidence="1">
    <location>
        <begin position="257"/>
        <end position="285"/>
    </location>
</feature>
<feature type="compositionally biased region" description="Basic and acidic residues" evidence="1">
    <location>
        <begin position="261"/>
        <end position="272"/>
    </location>
</feature>
<protein>
    <submittedName>
        <fullName evidence="2">Uncharacterized protein</fullName>
    </submittedName>
</protein>
<name>A0ABP4WBB1_9MICO</name>
<evidence type="ECO:0000313" key="3">
    <source>
        <dbReference type="Proteomes" id="UP001501475"/>
    </source>
</evidence>
<dbReference type="Proteomes" id="UP001501475">
    <property type="component" value="Unassembled WGS sequence"/>
</dbReference>
<evidence type="ECO:0000313" key="2">
    <source>
        <dbReference type="EMBL" id="GAA1749451.1"/>
    </source>
</evidence>
<dbReference type="EMBL" id="BAAAPN010000019">
    <property type="protein sequence ID" value="GAA1749451.1"/>
    <property type="molecule type" value="Genomic_DNA"/>
</dbReference>
<dbReference type="RefSeq" id="WP_344062247.1">
    <property type="nucleotide sequence ID" value="NZ_BAAAPN010000019.1"/>
</dbReference>
<accession>A0ABP4WBB1</accession>
<keyword evidence="3" id="KW-1185">Reference proteome</keyword>
<reference evidence="3" key="1">
    <citation type="journal article" date="2019" name="Int. J. Syst. Evol. Microbiol.">
        <title>The Global Catalogue of Microorganisms (GCM) 10K type strain sequencing project: providing services to taxonomists for standard genome sequencing and annotation.</title>
        <authorList>
            <consortium name="The Broad Institute Genomics Platform"/>
            <consortium name="The Broad Institute Genome Sequencing Center for Infectious Disease"/>
            <person name="Wu L."/>
            <person name="Ma J."/>
        </authorList>
    </citation>
    <scope>NUCLEOTIDE SEQUENCE [LARGE SCALE GENOMIC DNA]</scope>
    <source>
        <strain evidence="3">JCM 15591</strain>
    </source>
</reference>
<sequence>MDILTERQHRALAFIDAATQGGHAPTERAVELWLNDPNPRVEGGSLARGLANSEGFRSFLSTMSQLAGTSEGTLPHLKRLGWVESTAVSGGGGCRLTPLGRALLRSADATDDEALQVVVLQHDNPLSYPMLIGELSGMGEAMLVDPYFDLQGCADVLARTQVSRVLMSDGSSTAPRRAAIATYLSGMPDRGIEVRASDGLHDRLVIAGDGRVSTIGSSLNGIARGRASSIVTPLPKAAADAMASEMEAKWAAATPLLVQVDSREPADARDESLDPDPDPDSGDAV</sequence>
<feature type="compositionally biased region" description="Acidic residues" evidence="1">
    <location>
        <begin position="273"/>
        <end position="285"/>
    </location>
</feature>
<gene>
    <name evidence="2" type="ORF">GCM10009810_07310</name>
</gene>